<dbReference type="PANTHER" id="PTHR43578">
    <property type="entry name" value="NADH-QUINONE OXIDOREDUCTASE SUBUNIT F"/>
    <property type="match status" value="1"/>
</dbReference>
<reference evidence="7" key="1">
    <citation type="journal article" date="2014" name="Front. Microbiol.">
        <title>High frequency of phylogenetically diverse reductive dehalogenase-homologous genes in deep subseafloor sedimentary metagenomes.</title>
        <authorList>
            <person name="Kawai M."/>
            <person name="Futagami T."/>
            <person name="Toyoda A."/>
            <person name="Takaki Y."/>
            <person name="Nishi S."/>
            <person name="Hori S."/>
            <person name="Arai W."/>
            <person name="Tsubouchi T."/>
            <person name="Morono Y."/>
            <person name="Uchiyama I."/>
            <person name="Ito T."/>
            <person name="Fujiyama A."/>
            <person name="Inagaki F."/>
            <person name="Takami H."/>
        </authorList>
    </citation>
    <scope>NUCLEOTIDE SEQUENCE</scope>
    <source>
        <strain evidence="7">Expedition CK06-06</strain>
    </source>
</reference>
<accession>X0ZF91</accession>
<feature type="non-terminal residue" evidence="7">
    <location>
        <position position="1"/>
    </location>
</feature>
<comment type="caution">
    <text evidence="7">The sequence shown here is derived from an EMBL/GenBank/DDBJ whole genome shotgun (WGS) entry which is preliminary data.</text>
</comment>
<protein>
    <recommendedName>
        <fullName evidence="6">NADH-ubiquinone oxidoreductase 51kDa subunit FMN-binding domain-containing protein</fullName>
    </recommendedName>
</protein>
<feature type="non-terminal residue" evidence="7">
    <location>
        <position position="238"/>
    </location>
</feature>
<dbReference type="GO" id="GO:0051539">
    <property type="term" value="F:4 iron, 4 sulfur cluster binding"/>
    <property type="evidence" value="ECO:0007669"/>
    <property type="project" value="UniProtKB-KW"/>
</dbReference>
<evidence type="ECO:0000256" key="5">
    <source>
        <dbReference type="SAM" id="MobiDB-lite"/>
    </source>
</evidence>
<keyword evidence="2" id="KW-0479">Metal-binding</keyword>
<keyword evidence="4" id="KW-0411">Iron-sulfur</keyword>
<dbReference type="EMBL" id="BARS01050284">
    <property type="protein sequence ID" value="GAG47001.1"/>
    <property type="molecule type" value="Genomic_DNA"/>
</dbReference>
<evidence type="ECO:0000256" key="2">
    <source>
        <dbReference type="ARBA" id="ARBA00022723"/>
    </source>
</evidence>
<feature type="region of interest" description="Disordered" evidence="5">
    <location>
        <begin position="216"/>
        <end position="238"/>
    </location>
</feature>
<dbReference type="Gene3D" id="6.10.250.1450">
    <property type="match status" value="1"/>
</dbReference>
<evidence type="ECO:0000256" key="1">
    <source>
        <dbReference type="ARBA" id="ARBA00022485"/>
    </source>
</evidence>
<evidence type="ECO:0000256" key="3">
    <source>
        <dbReference type="ARBA" id="ARBA00023004"/>
    </source>
</evidence>
<dbReference type="Pfam" id="PF01512">
    <property type="entry name" value="Complex1_51K"/>
    <property type="match status" value="1"/>
</dbReference>
<dbReference type="PANTHER" id="PTHR43578:SF3">
    <property type="entry name" value="NADH-QUINONE OXIDOREDUCTASE SUBUNIT F"/>
    <property type="match status" value="1"/>
</dbReference>
<dbReference type="SUPFAM" id="SSF142019">
    <property type="entry name" value="Nqo1 FMN-binding domain-like"/>
    <property type="match status" value="1"/>
</dbReference>
<evidence type="ECO:0000256" key="4">
    <source>
        <dbReference type="ARBA" id="ARBA00023014"/>
    </source>
</evidence>
<evidence type="ECO:0000313" key="7">
    <source>
        <dbReference type="EMBL" id="GAG47001.1"/>
    </source>
</evidence>
<dbReference type="InterPro" id="IPR011538">
    <property type="entry name" value="Nuo51_FMN-bd"/>
</dbReference>
<dbReference type="InterPro" id="IPR037225">
    <property type="entry name" value="Nuo51_FMN-bd_sf"/>
</dbReference>
<dbReference type="AlphaFoldDB" id="X0ZF91"/>
<gene>
    <name evidence="7" type="ORF">S01H1_75095</name>
</gene>
<name>X0ZF91_9ZZZZ</name>
<sequence>DETVMGGKTIKRLLYVDPATGKRIAKDHKVPFYARQQRAVFRLNGILDPTDLGDYVARDGYAAAAKALGGMTPEDVIDEVIQAGLRGRGGAGFGAGRKWQFCRQAPGNGKYLICNADEGDPGAFMDRSLLEGTPHAIIEGMIIAAYAIGASEGIIYVRAEYPLAVENTQIALADAREAGLLGEDILGTGFDFDITIHKGAGAFVCGEETALIASLEDSRGMPRPRPPFPATRGHHGRP</sequence>
<dbReference type="Gene3D" id="3.40.50.11540">
    <property type="entry name" value="NADH-ubiquinone oxidoreductase 51kDa subunit"/>
    <property type="match status" value="1"/>
</dbReference>
<feature type="domain" description="NADH-ubiquinone oxidoreductase 51kDa subunit FMN-binding" evidence="6">
    <location>
        <begin position="82"/>
        <end position="228"/>
    </location>
</feature>
<keyword evidence="1" id="KW-0004">4Fe-4S</keyword>
<evidence type="ECO:0000259" key="6">
    <source>
        <dbReference type="Pfam" id="PF01512"/>
    </source>
</evidence>
<keyword evidence="3" id="KW-0408">Iron</keyword>
<proteinExistence type="predicted"/>
<organism evidence="7">
    <name type="scientific">marine sediment metagenome</name>
    <dbReference type="NCBI Taxonomy" id="412755"/>
    <lineage>
        <taxon>unclassified sequences</taxon>
        <taxon>metagenomes</taxon>
        <taxon>ecological metagenomes</taxon>
    </lineage>
</organism>
<dbReference type="GO" id="GO:0046872">
    <property type="term" value="F:metal ion binding"/>
    <property type="evidence" value="ECO:0007669"/>
    <property type="project" value="UniProtKB-KW"/>
</dbReference>